<reference evidence="1 2" key="1">
    <citation type="journal article" date="2012" name="BMC Genomics">
        <title>Comparative genomics of Brachyspira pilosicoli strains: genome rearrangements, reductions and correlation of genetic compliment with phenotypic diversity.</title>
        <authorList>
            <person name="Mappley L.J."/>
            <person name="Black M.L."/>
            <person name="Abuoun M."/>
            <person name="Darby A.C."/>
            <person name="Woodward M.J."/>
            <person name="Parkhill J."/>
            <person name="Turner A.K."/>
            <person name="Bellgard M.I."/>
            <person name="La T."/>
            <person name="Phillips N.D."/>
            <person name="La Ragione R.M."/>
            <person name="Hampson D.J."/>
        </authorList>
    </citation>
    <scope>NUCLEOTIDE SEQUENCE [LARGE SCALE GENOMIC DNA]</scope>
    <source>
        <strain evidence="1">B2904</strain>
    </source>
</reference>
<dbReference type="KEGG" id="bpj:B2904_orf185"/>
<dbReference type="EMBL" id="CP003490">
    <property type="protein sequence ID" value="AFR69542.1"/>
    <property type="molecule type" value="Genomic_DNA"/>
</dbReference>
<proteinExistence type="predicted"/>
<dbReference type="AlphaFoldDB" id="J9TQR9"/>
<dbReference type="PATRIC" id="fig|1133568.3.peg.184"/>
<dbReference type="Proteomes" id="UP000007346">
    <property type="component" value="Chromosome"/>
</dbReference>
<protein>
    <submittedName>
        <fullName evidence="1">Uncharacterized protein</fullName>
    </submittedName>
</protein>
<name>J9TQR9_BRAPL</name>
<sequence>MSYLQKTYYDNELKTIVFEEHTDLGVKKYDGSGNLIAYEKIPDDDDFVDSGIDEEADEPDEFFYKLYPCEKRKFEKAEN</sequence>
<dbReference type="HOGENOM" id="CLU_2599132_0_0_12"/>
<gene>
    <name evidence="1" type="ORF">B2904_orf185</name>
</gene>
<evidence type="ECO:0000313" key="2">
    <source>
        <dbReference type="Proteomes" id="UP000007346"/>
    </source>
</evidence>
<evidence type="ECO:0000313" key="1">
    <source>
        <dbReference type="EMBL" id="AFR69542.1"/>
    </source>
</evidence>
<dbReference type="RefSeq" id="WP_014935181.1">
    <property type="nucleotide sequence ID" value="NC_018607.1"/>
</dbReference>
<accession>J9TQR9</accession>
<organism evidence="1 2">
    <name type="scientific">Brachyspira pilosicoli B2904</name>
    <dbReference type="NCBI Taxonomy" id="1133568"/>
    <lineage>
        <taxon>Bacteria</taxon>
        <taxon>Pseudomonadati</taxon>
        <taxon>Spirochaetota</taxon>
        <taxon>Spirochaetia</taxon>
        <taxon>Brachyspirales</taxon>
        <taxon>Brachyspiraceae</taxon>
        <taxon>Brachyspira</taxon>
    </lineage>
</organism>